<reference evidence="2" key="1">
    <citation type="submission" date="2022-11" db="UniProtKB">
        <authorList>
            <consortium name="WormBaseParasite"/>
        </authorList>
    </citation>
    <scope>IDENTIFICATION</scope>
</reference>
<evidence type="ECO:0000313" key="1">
    <source>
        <dbReference type="Proteomes" id="UP000887569"/>
    </source>
</evidence>
<dbReference type="WBParaSite" id="PgE146_g001_t02">
    <property type="protein sequence ID" value="PgE146_g001_t02"/>
    <property type="gene ID" value="PgE146_g001"/>
</dbReference>
<sequence length="186" mass="22219">MGVMRRLTKSFFCLRRLRKRIPRRSNCSRRKPKLMSTSRFQSSSMHNYRRRRNKLILNFMVIVFNAITRRSICPYITEYLPLLLHKGNVHEVRSNNYILLCYNSKGFNVSCTCQCLRPSSINMIKYAEWNRIKTRKTRQPSKENKATQEPLKSALQFVKSNKYVLHLKDTVTRRERQEILESTLNV</sequence>
<evidence type="ECO:0000313" key="2">
    <source>
        <dbReference type="WBParaSite" id="PgE146_g001_t02"/>
    </source>
</evidence>
<protein>
    <submittedName>
        <fullName evidence="2">Uncharacterized protein</fullName>
    </submittedName>
</protein>
<keyword evidence="1" id="KW-1185">Reference proteome</keyword>
<organism evidence="1 2">
    <name type="scientific">Parascaris univalens</name>
    <name type="common">Nematode worm</name>
    <dbReference type="NCBI Taxonomy" id="6257"/>
    <lineage>
        <taxon>Eukaryota</taxon>
        <taxon>Metazoa</taxon>
        <taxon>Ecdysozoa</taxon>
        <taxon>Nematoda</taxon>
        <taxon>Chromadorea</taxon>
        <taxon>Rhabditida</taxon>
        <taxon>Spirurina</taxon>
        <taxon>Ascaridomorpha</taxon>
        <taxon>Ascaridoidea</taxon>
        <taxon>Ascarididae</taxon>
        <taxon>Parascaris</taxon>
    </lineage>
</organism>
<dbReference type="AlphaFoldDB" id="A0A915A168"/>
<dbReference type="Proteomes" id="UP000887569">
    <property type="component" value="Unplaced"/>
</dbReference>
<accession>A0A915A168</accession>
<proteinExistence type="predicted"/>
<name>A0A915A168_PARUN</name>